<feature type="signal peptide" evidence="10">
    <location>
        <begin position="1"/>
        <end position="18"/>
    </location>
</feature>
<dbReference type="PROSITE" id="PS52015">
    <property type="entry name" value="TONB_CTD"/>
    <property type="match status" value="2"/>
</dbReference>
<evidence type="ECO:0000256" key="7">
    <source>
        <dbReference type="ARBA" id="ARBA00022927"/>
    </source>
</evidence>
<name>A0ABW6AKN5_9BACT</name>
<dbReference type="RefSeq" id="WP_381504005.1">
    <property type="nucleotide sequence ID" value="NZ_JBHUOM010000019.1"/>
</dbReference>
<protein>
    <submittedName>
        <fullName evidence="12">TonB family protein</fullName>
    </submittedName>
</protein>
<dbReference type="PANTHER" id="PTHR33446:SF2">
    <property type="entry name" value="PROTEIN TONB"/>
    <property type="match status" value="1"/>
</dbReference>
<feature type="domain" description="TonB C-terminal" evidence="11">
    <location>
        <begin position="393"/>
        <end position="484"/>
    </location>
</feature>
<organism evidence="12 13">
    <name type="scientific">Spirosoma flavum</name>
    <dbReference type="NCBI Taxonomy" id="2048557"/>
    <lineage>
        <taxon>Bacteria</taxon>
        <taxon>Pseudomonadati</taxon>
        <taxon>Bacteroidota</taxon>
        <taxon>Cytophagia</taxon>
        <taxon>Cytophagales</taxon>
        <taxon>Cytophagaceae</taxon>
        <taxon>Spirosoma</taxon>
    </lineage>
</organism>
<comment type="similarity">
    <text evidence="2">Belongs to the TonB family.</text>
</comment>
<keyword evidence="4" id="KW-1003">Cell membrane</keyword>
<dbReference type="SUPFAM" id="SSF74653">
    <property type="entry name" value="TolA/TonB C-terminal domain"/>
    <property type="match status" value="2"/>
</dbReference>
<comment type="subcellular location">
    <subcellularLocation>
        <location evidence="1">Cell inner membrane</location>
        <topology evidence="1">Single-pass membrane protein</topology>
        <orientation evidence="1">Periplasmic side</orientation>
    </subcellularLocation>
</comment>
<evidence type="ECO:0000313" key="12">
    <source>
        <dbReference type="EMBL" id="MFD2935792.1"/>
    </source>
</evidence>
<dbReference type="EMBL" id="JBHUOM010000019">
    <property type="protein sequence ID" value="MFD2935792.1"/>
    <property type="molecule type" value="Genomic_DNA"/>
</dbReference>
<dbReference type="Gene3D" id="3.90.930.1">
    <property type="match status" value="1"/>
</dbReference>
<dbReference type="Gene3D" id="3.30.1150.10">
    <property type="match status" value="2"/>
</dbReference>
<keyword evidence="8" id="KW-1133">Transmembrane helix</keyword>
<dbReference type="SUPFAM" id="SSF82185">
    <property type="entry name" value="Histone H3 K4-specific methyltransferase SET7/9 N-terminal domain"/>
    <property type="match status" value="1"/>
</dbReference>
<evidence type="ECO:0000313" key="13">
    <source>
        <dbReference type="Proteomes" id="UP001597512"/>
    </source>
</evidence>
<dbReference type="Pfam" id="PF03544">
    <property type="entry name" value="TonB_C"/>
    <property type="match status" value="2"/>
</dbReference>
<keyword evidence="9" id="KW-0472">Membrane</keyword>
<keyword evidence="5" id="KW-0997">Cell inner membrane</keyword>
<evidence type="ECO:0000256" key="10">
    <source>
        <dbReference type="SAM" id="SignalP"/>
    </source>
</evidence>
<evidence type="ECO:0000256" key="1">
    <source>
        <dbReference type="ARBA" id="ARBA00004383"/>
    </source>
</evidence>
<evidence type="ECO:0000256" key="4">
    <source>
        <dbReference type="ARBA" id="ARBA00022475"/>
    </source>
</evidence>
<feature type="domain" description="TonB C-terminal" evidence="11">
    <location>
        <begin position="36"/>
        <end position="132"/>
    </location>
</feature>
<keyword evidence="3" id="KW-0813">Transport</keyword>
<feature type="chain" id="PRO_5047306175" evidence="10">
    <location>
        <begin position="19"/>
        <end position="484"/>
    </location>
</feature>
<reference evidence="13" key="1">
    <citation type="journal article" date="2019" name="Int. J. Syst. Evol. Microbiol.">
        <title>The Global Catalogue of Microorganisms (GCM) 10K type strain sequencing project: providing services to taxonomists for standard genome sequencing and annotation.</title>
        <authorList>
            <consortium name="The Broad Institute Genomics Platform"/>
            <consortium name="The Broad Institute Genome Sequencing Center for Infectious Disease"/>
            <person name="Wu L."/>
            <person name="Ma J."/>
        </authorList>
    </citation>
    <scope>NUCLEOTIDE SEQUENCE [LARGE SCALE GENOMIC DNA]</scope>
    <source>
        <strain evidence="13">KCTC 52490</strain>
    </source>
</reference>
<proteinExistence type="inferred from homology"/>
<gene>
    <name evidence="12" type="ORF">ACFS25_18570</name>
</gene>
<keyword evidence="6" id="KW-0812">Transmembrane</keyword>
<dbReference type="InterPro" id="IPR006260">
    <property type="entry name" value="TonB/TolA_C"/>
</dbReference>
<keyword evidence="7" id="KW-0653">Protein transport</keyword>
<sequence>MRNWLPFLLTLFYLPLLAQSTVYQGFEADSAAEPRGGMLFLNSFIQINLRKPILAEAKGVGGLVVVSAIVETDGHVSDVNVIKSLRPDCDREAVRVFSLYNAWKPAQKDEKVIRQRVSIPVTFKPNAPFIYTGGARINFFDTESKPIADSTKATYRQVTPLDTNGLPAGDIVLYKLKGTDWKEDVRLQFVRKINAYRNSAGQSVHLIGHQNSDQEWEGQLVALNELGGRIHEEYYQNGKKIGPQLSYYENGSIAEKTDDYDEKSVLTSWHPNGQIKQIRIITKYKALSPGSPEQVMAFWDKMGNQSIKDGNGRAIYQTKAISHGDTASKTQLVEQGLYKDGLKEGIWIGRYDDGSYFYEEQYDKGVCKNGKAKSVGGDTLRYLDAGRPPEFPGGMQALGQFLSSNLRYPVEAQKAGVQGKVFVSFVVCTDGTLCDYEVLKGVHPTVDQEALRVIKAMSGRWKPGVQRGEKVRVKYNLPINFTLN</sequence>
<keyword evidence="13" id="KW-1185">Reference proteome</keyword>
<evidence type="ECO:0000256" key="2">
    <source>
        <dbReference type="ARBA" id="ARBA00006555"/>
    </source>
</evidence>
<dbReference type="PANTHER" id="PTHR33446">
    <property type="entry name" value="PROTEIN TONB-RELATED"/>
    <property type="match status" value="1"/>
</dbReference>
<accession>A0ABW6AKN5</accession>
<dbReference type="NCBIfam" id="TIGR01352">
    <property type="entry name" value="tonB_Cterm"/>
    <property type="match status" value="2"/>
</dbReference>
<comment type="caution">
    <text evidence="12">The sequence shown here is derived from an EMBL/GenBank/DDBJ whole genome shotgun (WGS) entry which is preliminary data.</text>
</comment>
<evidence type="ECO:0000256" key="5">
    <source>
        <dbReference type="ARBA" id="ARBA00022519"/>
    </source>
</evidence>
<evidence type="ECO:0000256" key="9">
    <source>
        <dbReference type="ARBA" id="ARBA00023136"/>
    </source>
</evidence>
<evidence type="ECO:0000256" key="8">
    <source>
        <dbReference type="ARBA" id="ARBA00022989"/>
    </source>
</evidence>
<dbReference type="InterPro" id="IPR051045">
    <property type="entry name" value="TonB-dependent_transducer"/>
</dbReference>
<evidence type="ECO:0000256" key="6">
    <source>
        <dbReference type="ARBA" id="ARBA00022692"/>
    </source>
</evidence>
<evidence type="ECO:0000259" key="11">
    <source>
        <dbReference type="PROSITE" id="PS52015"/>
    </source>
</evidence>
<dbReference type="InterPro" id="IPR037682">
    <property type="entry name" value="TonB_C"/>
</dbReference>
<evidence type="ECO:0000256" key="3">
    <source>
        <dbReference type="ARBA" id="ARBA00022448"/>
    </source>
</evidence>
<keyword evidence="10" id="KW-0732">Signal</keyword>
<dbReference type="Proteomes" id="UP001597512">
    <property type="component" value="Unassembled WGS sequence"/>
</dbReference>